<accession>A0A1Y2IIJ4</accession>
<dbReference type="AlphaFoldDB" id="A0A1Y2IIJ4"/>
<reference evidence="1 2" key="1">
    <citation type="journal article" date="2015" name="Biotechnol. Biofuels">
        <title>Enhanced degradation of softwood versus hardwood by the white-rot fungus Pycnoporus coccineus.</title>
        <authorList>
            <person name="Couturier M."/>
            <person name="Navarro D."/>
            <person name="Chevret D."/>
            <person name="Henrissat B."/>
            <person name="Piumi F."/>
            <person name="Ruiz-Duenas F.J."/>
            <person name="Martinez A.T."/>
            <person name="Grigoriev I.V."/>
            <person name="Riley R."/>
            <person name="Lipzen A."/>
            <person name="Berrin J.G."/>
            <person name="Master E.R."/>
            <person name="Rosso M.N."/>
        </authorList>
    </citation>
    <scope>NUCLEOTIDE SEQUENCE [LARGE SCALE GENOMIC DNA]</scope>
    <source>
        <strain evidence="1 2">BRFM310</strain>
    </source>
</reference>
<dbReference type="Proteomes" id="UP000193067">
    <property type="component" value="Unassembled WGS sequence"/>
</dbReference>
<dbReference type="EMBL" id="KZ084114">
    <property type="protein sequence ID" value="OSD00996.1"/>
    <property type="molecule type" value="Genomic_DNA"/>
</dbReference>
<organism evidence="1 2">
    <name type="scientific">Trametes coccinea (strain BRFM310)</name>
    <name type="common">Pycnoporus coccineus</name>
    <dbReference type="NCBI Taxonomy" id="1353009"/>
    <lineage>
        <taxon>Eukaryota</taxon>
        <taxon>Fungi</taxon>
        <taxon>Dikarya</taxon>
        <taxon>Basidiomycota</taxon>
        <taxon>Agaricomycotina</taxon>
        <taxon>Agaricomycetes</taxon>
        <taxon>Polyporales</taxon>
        <taxon>Polyporaceae</taxon>
        <taxon>Trametes</taxon>
    </lineage>
</organism>
<name>A0A1Y2IIJ4_TRAC3</name>
<sequence length="79" mass="8623">MHRQSAFGAYGAHAVILPRKPRRSSNEIHSCCRPRPALDILRIQGIVHSPEPPGVDSPGIGLKGPRALFGLFTRAYSHV</sequence>
<gene>
    <name evidence="1" type="ORF">PYCCODRAFT_562317</name>
</gene>
<keyword evidence="2" id="KW-1185">Reference proteome</keyword>
<proteinExistence type="predicted"/>
<protein>
    <submittedName>
        <fullName evidence="1">Uncharacterized protein</fullName>
    </submittedName>
</protein>
<evidence type="ECO:0000313" key="1">
    <source>
        <dbReference type="EMBL" id="OSD00996.1"/>
    </source>
</evidence>
<evidence type="ECO:0000313" key="2">
    <source>
        <dbReference type="Proteomes" id="UP000193067"/>
    </source>
</evidence>